<organism evidence="1 2">
    <name type="scientific">Streptococcus equinus ATCC 700338</name>
    <dbReference type="NCBI Taxonomy" id="864569"/>
    <lineage>
        <taxon>Bacteria</taxon>
        <taxon>Bacillati</taxon>
        <taxon>Bacillota</taxon>
        <taxon>Bacilli</taxon>
        <taxon>Lactobacillales</taxon>
        <taxon>Streptococcaceae</taxon>
        <taxon>Streptococcus</taxon>
    </lineage>
</organism>
<dbReference type="AlphaFoldDB" id="E0PEX2"/>
<gene>
    <name evidence="1" type="ORF">HMPREF9319_1395</name>
</gene>
<accession>E0PEX2</accession>
<dbReference type="EMBL" id="AEEL01000017">
    <property type="protein sequence ID" value="EFM27069.1"/>
    <property type="molecule type" value="Genomic_DNA"/>
</dbReference>
<evidence type="ECO:0000313" key="2">
    <source>
        <dbReference type="Proteomes" id="UP000004290"/>
    </source>
</evidence>
<sequence length="62" mass="7327">MRVKIVDFDIKNHRIFQNFFIKIELAKKGVGQIKSPVEILFMSLEIKKRISNFGEIRFLSKS</sequence>
<proteinExistence type="predicted"/>
<keyword evidence="2" id="KW-1185">Reference proteome</keyword>
<dbReference type="HOGENOM" id="CLU_2902295_0_0_9"/>
<name>E0PEX2_STREI</name>
<comment type="caution">
    <text evidence="1">The sequence shown here is derived from an EMBL/GenBank/DDBJ whole genome shotgun (WGS) entry which is preliminary data.</text>
</comment>
<evidence type="ECO:0000313" key="1">
    <source>
        <dbReference type="EMBL" id="EFM27069.1"/>
    </source>
</evidence>
<reference evidence="1 2" key="1">
    <citation type="submission" date="2010-07" db="EMBL/GenBank/DDBJ databases">
        <authorList>
            <person name="Muzny D."/>
            <person name="Qin X."/>
            <person name="Deng J."/>
            <person name="Jiang H."/>
            <person name="Liu Y."/>
            <person name="Qu J."/>
            <person name="Song X.-Z."/>
            <person name="Zhang L."/>
            <person name="Thornton R."/>
            <person name="Coyle M."/>
            <person name="Francisco L."/>
            <person name="Jackson L."/>
            <person name="Javaid M."/>
            <person name="Korchina V."/>
            <person name="Kovar C."/>
            <person name="Mata R."/>
            <person name="Mathew T."/>
            <person name="Ngo R."/>
            <person name="Nguyen L."/>
            <person name="Nguyen N."/>
            <person name="Okwuonu G."/>
            <person name="Ongeri F."/>
            <person name="Pham C."/>
            <person name="Simmons D."/>
            <person name="Wilczek-Boney K."/>
            <person name="Hale W."/>
            <person name="Jakkamsetti A."/>
            <person name="Pham P."/>
            <person name="Ruth R."/>
            <person name="San Lucas F."/>
            <person name="Warren J."/>
            <person name="Zhang J."/>
            <person name="Zhao Z."/>
            <person name="Zhou C."/>
            <person name="Zhu D."/>
            <person name="Lee S."/>
            <person name="Bess C."/>
            <person name="Blankenburg K."/>
            <person name="Forbes L."/>
            <person name="Fu Q."/>
            <person name="Gubbala S."/>
            <person name="Hirani K."/>
            <person name="Jayaseelan J.C."/>
            <person name="Lara F."/>
            <person name="Munidasa M."/>
            <person name="Palculict T."/>
            <person name="Patil S."/>
            <person name="Pu L.-L."/>
            <person name="Saada N."/>
            <person name="Tang L."/>
            <person name="Weissenberger G."/>
            <person name="Zhu Y."/>
            <person name="Hemphill L."/>
            <person name="Shang Y."/>
            <person name="Youmans B."/>
            <person name="Ayvaz T."/>
            <person name="Ross M."/>
            <person name="Santibanez J."/>
            <person name="Aqrawi P."/>
            <person name="Gross S."/>
            <person name="Joshi V."/>
            <person name="Fowler G."/>
            <person name="Nazareth L."/>
            <person name="Reid J."/>
            <person name="Worley K."/>
            <person name="Petrosino J."/>
            <person name="Highlander S."/>
            <person name="Gibbs R."/>
        </authorList>
    </citation>
    <scope>NUCLEOTIDE SEQUENCE [LARGE SCALE GENOMIC DNA]</scope>
    <source>
        <strain evidence="1 2">ATCC 700338</strain>
    </source>
</reference>
<dbReference type="Proteomes" id="UP000004290">
    <property type="component" value="Unassembled WGS sequence"/>
</dbReference>
<protein>
    <submittedName>
        <fullName evidence="1">Uncharacterized protein</fullName>
    </submittedName>
</protein>